<dbReference type="STRING" id="1302685.SAMN05444408_106209"/>
<name>A0A1M4XRX3_9FLAO</name>
<evidence type="ECO:0000256" key="1">
    <source>
        <dbReference type="SAM" id="Phobius"/>
    </source>
</evidence>
<protein>
    <submittedName>
        <fullName evidence="2">Uncharacterized protein</fullName>
    </submittedName>
</protein>
<dbReference type="RefSeq" id="WP_072884670.1">
    <property type="nucleotide sequence ID" value="NZ_FQVO01000006.1"/>
</dbReference>
<evidence type="ECO:0000313" key="2">
    <source>
        <dbReference type="EMBL" id="SHE96140.1"/>
    </source>
</evidence>
<feature type="transmembrane region" description="Helical" evidence="1">
    <location>
        <begin position="39"/>
        <end position="60"/>
    </location>
</feature>
<dbReference type="Proteomes" id="UP000184236">
    <property type="component" value="Unassembled WGS sequence"/>
</dbReference>
<proteinExistence type="predicted"/>
<keyword evidence="1" id="KW-0812">Transmembrane</keyword>
<keyword evidence="1" id="KW-1133">Transmembrane helix</keyword>
<feature type="transmembrane region" description="Helical" evidence="1">
    <location>
        <begin position="12"/>
        <end position="33"/>
    </location>
</feature>
<gene>
    <name evidence="2" type="ORF">SAMN05444408_106209</name>
</gene>
<organism evidence="2 3">
    <name type="scientific">Chryseobacterium takakiae</name>
    <dbReference type="NCBI Taxonomy" id="1302685"/>
    <lineage>
        <taxon>Bacteria</taxon>
        <taxon>Pseudomonadati</taxon>
        <taxon>Bacteroidota</taxon>
        <taxon>Flavobacteriia</taxon>
        <taxon>Flavobacteriales</taxon>
        <taxon>Weeksellaceae</taxon>
        <taxon>Chryseobacterium group</taxon>
        <taxon>Chryseobacterium</taxon>
    </lineage>
</organism>
<dbReference type="EMBL" id="FQVO01000006">
    <property type="protein sequence ID" value="SHE96140.1"/>
    <property type="molecule type" value="Genomic_DNA"/>
</dbReference>
<dbReference type="AlphaFoldDB" id="A0A1M4XRX3"/>
<reference evidence="3" key="1">
    <citation type="submission" date="2016-11" db="EMBL/GenBank/DDBJ databases">
        <authorList>
            <person name="Varghese N."/>
            <person name="Submissions S."/>
        </authorList>
    </citation>
    <scope>NUCLEOTIDE SEQUENCE [LARGE SCALE GENOMIC DNA]</scope>
    <source>
        <strain evidence="3">DSM 26898</strain>
    </source>
</reference>
<dbReference type="OrthoDB" id="1263004at2"/>
<sequence length="140" mass="16077">MGKRVFSKKIVFYLALIVTIFLIFFSIMSFLSLFDDFNIITLIITIFSIVVNLFAFVHLIEKYNRAVLFLNLSLGVFMLDSLSFVVLALKMSPGNLNEILTSFHFKILVFGTIILIIINRYSLKENKTEIEIESIGTHND</sequence>
<accession>A0A1M4XRX3</accession>
<keyword evidence="3" id="KW-1185">Reference proteome</keyword>
<feature type="transmembrane region" description="Helical" evidence="1">
    <location>
        <begin position="99"/>
        <end position="118"/>
    </location>
</feature>
<evidence type="ECO:0000313" key="3">
    <source>
        <dbReference type="Proteomes" id="UP000184236"/>
    </source>
</evidence>
<keyword evidence="1" id="KW-0472">Membrane</keyword>
<feature type="transmembrane region" description="Helical" evidence="1">
    <location>
        <begin position="67"/>
        <end position="87"/>
    </location>
</feature>